<protein>
    <submittedName>
        <fullName evidence="1">Uncharacterized protein</fullName>
    </submittedName>
</protein>
<reference evidence="1" key="1">
    <citation type="submission" date="2011-02" db="EMBL/GenBank/DDBJ databases">
        <title>Construction and analysis of full-length cDNA library of Cryptosporidium parvum.</title>
        <authorList>
            <person name="Yamagishi J."/>
            <person name="Wakaguri H."/>
            <person name="Sugano S."/>
            <person name="Kawano S."/>
            <person name="Fujisaki K."/>
            <person name="Sugimoto C."/>
            <person name="Watanabe J."/>
            <person name="Suzuki Y."/>
            <person name="Kimata I."/>
            <person name="Xuan X."/>
        </authorList>
    </citation>
    <scope>NUCLEOTIDE SEQUENCE</scope>
    <source>
        <strain evidence="1">HNJ-1</strain>
    </source>
</reference>
<dbReference type="EMBL" id="FX115806">
    <property type="protein sequence ID" value="BAJ77909.1"/>
    <property type="molecule type" value="mRNA"/>
</dbReference>
<organism evidence="1">
    <name type="scientific">Cryptosporidium parvum</name>
    <dbReference type="NCBI Taxonomy" id="5807"/>
    <lineage>
        <taxon>Eukaryota</taxon>
        <taxon>Sar</taxon>
        <taxon>Alveolata</taxon>
        <taxon>Apicomplexa</taxon>
        <taxon>Conoidasida</taxon>
        <taxon>Coccidia</taxon>
        <taxon>Eucoccidiorida</taxon>
        <taxon>Eimeriorina</taxon>
        <taxon>Cryptosporidiidae</taxon>
        <taxon>Cryptosporidium</taxon>
    </lineage>
</organism>
<proteinExistence type="evidence at transcript level"/>
<evidence type="ECO:0000313" key="1">
    <source>
        <dbReference type="EMBL" id="BAJ77909.1"/>
    </source>
</evidence>
<accession>F0X5N8</accession>
<name>F0X5N8_CRYPV</name>
<dbReference type="AlphaFoldDB" id="F0X5N8"/>
<sequence length="39" mass="4991">MIRNSENEERYKEHLLGEFPVVMWKNYVNRYKISWNFLR</sequence>